<comment type="catalytic activity">
    <reaction evidence="7">
        <text>methylarsonate + 2 glutathione + H(+) = methylarsonous acid + glutathione disulfide + H2O</text>
        <dbReference type="Rhea" id="RHEA:15969"/>
        <dbReference type="ChEBI" id="CHEBI:15377"/>
        <dbReference type="ChEBI" id="CHEBI:15378"/>
        <dbReference type="ChEBI" id="CHEBI:17826"/>
        <dbReference type="ChEBI" id="CHEBI:33409"/>
        <dbReference type="ChEBI" id="CHEBI:57925"/>
        <dbReference type="ChEBI" id="CHEBI:58297"/>
        <dbReference type="EC" id="1.20.4.2"/>
    </reaction>
</comment>
<dbReference type="RefSeq" id="WP_253475091.1">
    <property type="nucleotide sequence ID" value="NZ_JALJXV010000002.1"/>
</dbReference>
<dbReference type="InterPro" id="IPR004045">
    <property type="entry name" value="Glutathione_S-Trfase_N"/>
</dbReference>
<dbReference type="Proteomes" id="UP001205843">
    <property type="component" value="Unassembled WGS sequence"/>
</dbReference>
<comment type="catalytic activity">
    <reaction evidence="8">
        <text>L-dehydroascorbate + 2 glutathione = glutathione disulfide + L-ascorbate</text>
        <dbReference type="Rhea" id="RHEA:24424"/>
        <dbReference type="ChEBI" id="CHEBI:38290"/>
        <dbReference type="ChEBI" id="CHEBI:57925"/>
        <dbReference type="ChEBI" id="CHEBI:58297"/>
        <dbReference type="ChEBI" id="CHEBI:58539"/>
        <dbReference type="EC" id="1.8.5.1"/>
    </reaction>
</comment>
<dbReference type="SUPFAM" id="SSF47616">
    <property type="entry name" value="GST C-terminal domain-like"/>
    <property type="match status" value="1"/>
</dbReference>
<name>A0AAE3G393_9GAMM</name>
<dbReference type="Gene3D" id="3.40.30.10">
    <property type="entry name" value="Glutaredoxin"/>
    <property type="match status" value="1"/>
</dbReference>
<dbReference type="PANTHER" id="PTHR43968:SF6">
    <property type="entry name" value="GLUTATHIONE S-TRANSFERASE OMEGA"/>
    <property type="match status" value="1"/>
</dbReference>
<dbReference type="InterPro" id="IPR050983">
    <property type="entry name" value="GST_Omega/HSP26"/>
</dbReference>
<dbReference type="InterPro" id="IPR040079">
    <property type="entry name" value="Glutathione_S-Trfase"/>
</dbReference>
<dbReference type="PROSITE" id="PS50405">
    <property type="entry name" value="GST_CTER"/>
    <property type="match status" value="1"/>
</dbReference>
<dbReference type="SFLD" id="SFLDS00019">
    <property type="entry name" value="Glutathione_Transferase_(cytos"/>
    <property type="match status" value="1"/>
</dbReference>
<dbReference type="Pfam" id="PF13409">
    <property type="entry name" value="GST_N_2"/>
    <property type="match status" value="1"/>
</dbReference>
<dbReference type="InterPro" id="IPR034341">
    <property type="entry name" value="SspA_N"/>
</dbReference>
<dbReference type="GO" id="GO:0050610">
    <property type="term" value="F:methylarsonate reductase activity"/>
    <property type="evidence" value="ECO:0007669"/>
    <property type="project" value="UniProtKB-EC"/>
</dbReference>
<dbReference type="Gene3D" id="1.20.1050.10">
    <property type="match status" value="1"/>
</dbReference>
<dbReference type="InterPro" id="IPR004046">
    <property type="entry name" value="GST_C"/>
</dbReference>
<dbReference type="InterPro" id="IPR005442">
    <property type="entry name" value="GST_omega"/>
</dbReference>
<proteinExistence type="inferred from homology"/>
<dbReference type="EC" id="1.8.5.1" evidence="2"/>
<evidence type="ECO:0000256" key="5">
    <source>
        <dbReference type="ARBA" id="ARBA00032186"/>
    </source>
</evidence>
<evidence type="ECO:0000259" key="10">
    <source>
        <dbReference type="PROSITE" id="PS50405"/>
    </source>
</evidence>
<evidence type="ECO:0000256" key="4">
    <source>
        <dbReference type="ARBA" id="ARBA00023002"/>
    </source>
</evidence>
<dbReference type="InterPro" id="IPR036249">
    <property type="entry name" value="Thioredoxin-like_sf"/>
</dbReference>
<feature type="domain" description="GST C-terminal" evidence="10">
    <location>
        <begin position="91"/>
        <end position="207"/>
    </location>
</feature>
<protein>
    <recommendedName>
        <fullName evidence="5">Glutathione-dependent dehydroascorbate reductase</fullName>
        <ecNumber evidence="3">1.20.4.2</ecNumber>
        <ecNumber evidence="2">1.8.5.1</ecNumber>
    </recommendedName>
    <alternativeName>
        <fullName evidence="6">Monomethylarsonic acid reductase</fullName>
    </alternativeName>
</protein>
<dbReference type="PRINTS" id="PR01625">
    <property type="entry name" value="GSTRNSFRASEO"/>
</dbReference>
<gene>
    <name evidence="11" type="ORF">J2T57_000970</name>
</gene>
<sequence length="207" mass="23346">MVAVSKRSVMTLYSGATCPYSHRIRLVLAEKGITADIHHVPVDQVPEELAELNPYGSLPTLVDRDLALYDTRIIVEYLDERFPHPPLMPVDPVSRAKARLALHRIEQDWYTLLADLESGTRAAADRARKQLRESLIASDELFTVADFFLSEELSVMDCALVPLLWRLPRHGIDLGDDSPALVAYVERMFAREGFQLSLSDAERTMRG</sequence>
<dbReference type="PROSITE" id="PS50404">
    <property type="entry name" value="GST_NTER"/>
    <property type="match status" value="1"/>
</dbReference>
<dbReference type="AlphaFoldDB" id="A0AAE3G393"/>
<evidence type="ECO:0000256" key="6">
    <source>
        <dbReference type="ARBA" id="ARBA00032681"/>
    </source>
</evidence>
<dbReference type="SFLD" id="SFLDG00358">
    <property type="entry name" value="Main_(cytGST)"/>
    <property type="match status" value="1"/>
</dbReference>
<accession>A0AAE3G393</accession>
<dbReference type="GO" id="GO:0005737">
    <property type="term" value="C:cytoplasm"/>
    <property type="evidence" value="ECO:0007669"/>
    <property type="project" value="InterPro"/>
</dbReference>
<feature type="domain" description="GST N-terminal" evidence="9">
    <location>
        <begin position="8"/>
        <end position="86"/>
    </location>
</feature>
<reference evidence="11" key="1">
    <citation type="submission" date="2022-03" db="EMBL/GenBank/DDBJ databases">
        <title>Genomic Encyclopedia of Type Strains, Phase III (KMG-III): the genomes of soil and plant-associated and newly described type strains.</title>
        <authorList>
            <person name="Whitman W."/>
        </authorList>
    </citation>
    <scope>NUCLEOTIDE SEQUENCE</scope>
    <source>
        <strain evidence="11">ANL 6-2</strain>
    </source>
</reference>
<dbReference type="InterPro" id="IPR036282">
    <property type="entry name" value="Glutathione-S-Trfase_C_sf"/>
</dbReference>
<evidence type="ECO:0000256" key="1">
    <source>
        <dbReference type="ARBA" id="ARBA00009929"/>
    </source>
</evidence>
<evidence type="ECO:0000256" key="2">
    <source>
        <dbReference type="ARBA" id="ARBA00012436"/>
    </source>
</evidence>
<dbReference type="GO" id="GO:0045174">
    <property type="term" value="F:glutathione dehydrogenase (ascorbate) activity"/>
    <property type="evidence" value="ECO:0007669"/>
    <property type="project" value="UniProtKB-EC"/>
</dbReference>
<evidence type="ECO:0000256" key="8">
    <source>
        <dbReference type="ARBA" id="ARBA00049544"/>
    </source>
</evidence>
<dbReference type="EC" id="1.20.4.2" evidence="3"/>
<dbReference type="SUPFAM" id="SSF52833">
    <property type="entry name" value="Thioredoxin-like"/>
    <property type="match status" value="1"/>
</dbReference>
<dbReference type="EMBL" id="JALJXV010000002">
    <property type="protein sequence ID" value="MCP1673871.1"/>
    <property type="molecule type" value="Genomic_DNA"/>
</dbReference>
<dbReference type="Pfam" id="PF00043">
    <property type="entry name" value="GST_C"/>
    <property type="match status" value="1"/>
</dbReference>
<keyword evidence="12" id="KW-1185">Reference proteome</keyword>
<evidence type="ECO:0000313" key="11">
    <source>
        <dbReference type="EMBL" id="MCP1673871.1"/>
    </source>
</evidence>
<organism evidence="11 12">
    <name type="scientific">Natronocella acetinitrilica</name>
    <dbReference type="NCBI Taxonomy" id="414046"/>
    <lineage>
        <taxon>Bacteria</taxon>
        <taxon>Pseudomonadati</taxon>
        <taxon>Pseudomonadota</taxon>
        <taxon>Gammaproteobacteria</taxon>
        <taxon>Chromatiales</taxon>
        <taxon>Ectothiorhodospiraceae</taxon>
        <taxon>Natronocella</taxon>
    </lineage>
</organism>
<dbReference type="PANTHER" id="PTHR43968">
    <property type="match status" value="1"/>
</dbReference>
<comment type="caution">
    <text evidence="11">The sequence shown here is derived from an EMBL/GenBank/DDBJ whole genome shotgun (WGS) entry which is preliminary data.</text>
</comment>
<dbReference type="PROSITE" id="PS51354">
    <property type="entry name" value="GLUTAREDOXIN_2"/>
    <property type="match status" value="1"/>
</dbReference>
<evidence type="ECO:0000259" key="9">
    <source>
        <dbReference type="PROSITE" id="PS50404"/>
    </source>
</evidence>
<dbReference type="GO" id="GO:0004364">
    <property type="term" value="F:glutathione transferase activity"/>
    <property type="evidence" value="ECO:0007669"/>
    <property type="project" value="InterPro"/>
</dbReference>
<keyword evidence="4" id="KW-0560">Oxidoreductase</keyword>
<evidence type="ECO:0000313" key="12">
    <source>
        <dbReference type="Proteomes" id="UP001205843"/>
    </source>
</evidence>
<evidence type="ECO:0000256" key="7">
    <source>
        <dbReference type="ARBA" id="ARBA00048353"/>
    </source>
</evidence>
<dbReference type="CDD" id="cd03059">
    <property type="entry name" value="GST_N_SspA"/>
    <property type="match status" value="1"/>
</dbReference>
<comment type="similarity">
    <text evidence="1">Belongs to the GST superfamily. HSP26 family.</text>
</comment>
<evidence type="ECO:0000256" key="3">
    <source>
        <dbReference type="ARBA" id="ARBA00013060"/>
    </source>
</evidence>
<dbReference type="InterPro" id="IPR010987">
    <property type="entry name" value="Glutathione-S-Trfase_C-like"/>
</dbReference>